<dbReference type="Gene3D" id="3.40.1440.10">
    <property type="entry name" value="GIY-YIG endonuclease"/>
    <property type="match status" value="1"/>
</dbReference>
<dbReference type="CDD" id="cd00201">
    <property type="entry name" value="WW"/>
    <property type="match status" value="2"/>
</dbReference>
<evidence type="ECO:0000256" key="3">
    <source>
        <dbReference type="ARBA" id="ARBA00022737"/>
    </source>
</evidence>
<dbReference type="InterPro" id="IPR035901">
    <property type="entry name" value="GIY-YIG_endonuc_sf"/>
</dbReference>
<gene>
    <name evidence="6" type="ORF">THRCLA_04635</name>
</gene>
<keyword evidence="3" id="KW-0677">Repeat</keyword>
<dbReference type="InterPro" id="IPR051185">
    <property type="entry name" value="ASPM"/>
</dbReference>
<dbReference type="Gene3D" id="1.20.5.190">
    <property type="match status" value="3"/>
</dbReference>
<organism evidence="6 7">
    <name type="scientific">Thraustotheca clavata</name>
    <dbReference type="NCBI Taxonomy" id="74557"/>
    <lineage>
        <taxon>Eukaryota</taxon>
        <taxon>Sar</taxon>
        <taxon>Stramenopiles</taxon>
        <taxon>Oomycota</taxon>
        <taxon>Saprolegniomycetes</taxon>
        <taxon>Saprolegniales</taxon>
        <taxon>Achlyaceae</taxon>
        <taxon>Thraustotheca</taxon>
    </lineage>
</organism>
<dbReference type="SUPFAM" id="SSF51045">
    <property type="entry name" value="WW domain"/>
    <property type="match status" value="2"/>
</dbReference>
<dbReference type="Pfam" id="PF00612">
    <property type="entry name" value="IQ"/>
    <property type="match status" value="7"/>
</dbReference>
<dbReference type="PANTHER" id="PTHR22706">
    <property type="entry name" value="ASSEMBLY FACTOR FOR SPINDLE MICROTUBULES"/>
    <property type="match status" value="1"/>
</dbReference>
<feature type="domain" description="WW" evidence="5">
    <location>
        <begin position="1019"/>
        <end position="1053"/>
    </location>
</feature>
<keyword evidence="7" id="KW-1185">Reference proteome</keyword>
<dbReference type="Gene3D" id="2.20.70.10">
    <property type="match status" value="2"/>
</dbReference>
<proteinExistence type="predicted"/>
<reference evidence="6 7" key="1">
    <citation type="journal article" date="2014" name="Genome Biol. Evol.">
        <title>The secreted proteins of Achlya hypogyna and Thraustotheca clavata identify the ancestral oomycete secretome and reveal gene acquisitions by horizontal gene transfer.</title>
        <authorList>
            <person name="Misner I."/>
            <person name="Blouin N."/>
            <person name="Leonard G."/>
            <person name="Richards T.A."/>
            <person name="Lane C.E."/>
        </authorList>
    </citation>
    <scope>NUCLEOTIDE SEQUENCE [LARGE SCALE GENOMIC DNA]</scope>
    <source>
        <strain evidence="6 7">ATCC 34112</strain>
    </source>
</reference>
<keyword evidence="2" id="KW-0963">Cytoplasm</keyword>
<dbReference type="PROSITE" id="PS50020">
    <property type="entry name" value="WW_DOMAIN_2"/>
    <property type="match status" value="2"/>
</dbReference>
<dbReference type="InterPro" id="IPR036020">
    <property type="entry name" value="WW_dom_sf"/>
</dbReference>
<dbReference type="STRING" id="74557.A0A1V9ZYE8"/>
<name>A0A1V9ZYE8_9STRA</name>
<dbReference type="OrthoDB" id="2148418at2759"/>
<protein>
    <recommendedName>
        <fullName evidence="5">WW domain-containing protein</fullName>
    </recommendedName>
</protein>
<evidence type="ECO:0000256" key="2">
    <source>
        <dbReference type="ARBA" id="ARBA00022490"/>
    </source>
</evidence>
<comment type="subcellular location">
    <subcellularLocation>
        <location evidence="1">Cytoplasm</location>
    </subcellularLocation>
</comment>
<dbReference type="SMART" id="SM00015">
    <property type="entry name" value="IQ"/>
    <property type="match status" value="14"/>
</dbReference>
<keyword evidence="4" id="KW-0112">Calmodulin-binding</keyword>
<dbReference type="GO" id="GO:0000278">
    <property type="term" value="P:mitotic cell cycle"/>
    <property type="evidence" value="ECO:0007669"/>
    <property type="project" value="TreeGrafter"/>
</dbReference>
<dbReference type="GO" id="GO:0051295">
    <property type="term" value="P:establishment of meiotic spindle localization"/>
    <property type="evidence" value="ECO:0007669"/>
    <property type="project" value="TreeGrafter"/>
</dbReference>
<evidence type="ECO:0000256" key="1">
    <source>
        <dbReference type="ARBA" id="ARBA00004496"/>
    </source>
</evidence>
<dbReference type="SMART" id="SM00456">
    <property type="entry name" value="WW"/>
    <property type="match status" value="2"/>
</dbReference>
<dbReference type="CDD" id="cd19757">
    <property type="entry name" value="Bbox1"/>
    <property type="match status" value="1"/>
</dbReference>
<dbReference type="GO" id="GO:0000922">
    <property type="term" value="C:spindle pole"/>
    <property type="evidence" value="ECO:0007669"/>
    <property type="project" value="TreeGrafter"/>
</dbReference>
<dbReference type="PANTHER" id="PTHR22706:SF1">
    <property type="entry name" value="ASSEMBLY FACTOR FOR SPINDLE MICROTUBULES"/>
    <property type="match status" value="1"/>
</dbReference>
<dbReference type="AlphaFoldDB" id="A0A1V9ZYE8"/>
<evidence type="ECO:0000313" key="6">
    <source>
        <dbReference type="EMBL" id="OQS03045.1"/>
    </source>
</evidence>
<dbReference type="GO" id="GO:0007051">
    <property type="term" value="P:spindle organization"/>
    <property type="evidence" value="ECO:0007669"/>
    <property type="project" value="TreeGrafter"/>
</dbReference>
<dbReference type="InterPro" id="IPR001202">
    <property type="entry name" value="WW_dom"/>
</dbReference>
<feature type="domain" description="WW" evidence="5">
    <location>
        <begin position="973"/>
        <end position="1007"/>
    </location>
</feature>
<dbReference type="PROSITE" id="PS50096">
    <property type="entry name" value="IQ"/>
    <property type="match status" value="7"/>
</dbReference>
<dbReference type="Pfam" id="PF00397">
    <property type="entry name" value="WW"/>
    <property type="match status" value="1"/>
</dbReference>
<dbReference type="GO" id="GO:0005516">
    <property type="term" value="F:calmodulin binding"/>
    <property type="evidence" value="ECO:0007669"/>
    <property type="project" value="UniProtKB-KW"/>
</dbReference>
<sequence>MNFFIYSLGVDTTNQSSKVNDSIQFSFPKCQRFQVKRITERKQSSNQINPGIYVVRNTHTGHTFFGSTWDLENAKKQNFQDLQLGRHENRAMVRAVQVYGFKTTTFQILQTIPTPKEFHFRELENTLTQRLAFFIAKAHKVHARKLFNQWQLQYFTFAWPMWKAHVVQTKQIEYEAATIEIQRVWRGLKGRLRAIDQRHFCCATLIQWMVRGFLAHRCLLRLRLNRKARTIQHVAKRFLQLALYKRWKAGALLIQRVWRGVRDRRYVNQRRILKQQNQAAFCLQRNLRLHQIHQKWLRQRRHQLHTKASIVIQSNWRGFHGRQIALAKNILRKQQRAKNAAARLIQESYHEYQVKKFQNAAQTIYCQKRMAVRLSVYWHNFIARKFGWAALQIHLEHKMAIKLQQWAHQRLSIKRIHRGCLQCKRIRRAICIQRNVRGFLARHIYVPRVKRERELKIACNYIGRWYRSLKWHRLVCFLFRTKVATQIQALFRGYVVWKHYQECKDAWKEEKAALTIQKQYRKHIAMLKFQHRVAVLKAGACAECGEEIATLYSMSFEMELCHGCWSTIKGFTGTTDDKSIPIDQYRLERLLATKLAAVYRGYAARLLYKVPCCSNCTTASRLICLECPLILCHSCSATVHTLPYNIFHHPWRLAEHERRLAAAIRLQTRIRCFLERNTLQQLRDAMLLEVIIKVQGWWRTRYARHLARVLQEQTRRYEAKRQWAAGIIQRNYRGHMGCLIAKEERRYRQAVITIQSQFRAAIARRKVAQERQRRLHIRRQAAALVLQCAIRQYFARQDLRRRREFFAALRIQCTIRVYLAKQVLLALQIEYERKFQLAIEQVKYQRKVRAVIRIQSQYRRRRDFRVAVAKRLANTKARREHWERVCLLMEKSSAKRLQQWYRRRIERLNALATRIQCMVRCHVARRVLGRHRANAIETKRVRAAVCLQCFSRRIIARRIVNGLRAEKQVVENLPKEDAWIECLDESSGYTYYYNPQTQATTWTKPNNTVNEVVEKVDAEPQDTEWIACWDDSYQAYYFMNKYTGDTKWEDPTQASYEWYYDENGQVVYYQQPENQE</sequence>
<evidence type="ECO:0000259" key="5">
    <source>
        <dbReference type="PROSITE" id="PS50020"/>
    </source>
</evidence>
<dbReference type="InterPro" id="IPR000048">
    <property type="entry name" value="IQ_motif_EF-hand-BS"/>
</dbReference>
<evidence type="ECO:0000313" key="7">
    <source>
        <dbReference type="Proteomes" id="UP000243217"/>
    </source>
</evidence>
<accession>A0A1V9ZYE8</accession>
<dbReference type="Proteomes" id="UP000243217">
    <property type="component" value="Unassembled WGS sequence"/>
</dbReference>
<comment type="caution">
    <text evidence="6">The sequence shown here is derived from an EMBL/GenBank/DDBJ whole genome shotgun (WGS) entry which is preliminary data.</text>
</comment>
<evidence type="ECO:0000256" key="4">
    <source>
        <dbReference type="ARBA" id="ARBA00022860"/>
    </source>
</evidence>
<dbReference type="PROSITE" id="PS01159">
    <property type="entry name" value="WW_DOMAIN_1"/>
    <property type="match status" value="1"/>
</dbReference>
<dbReference type="GO" id="GO:0005737">
    <property type="term" value="C:cytoplasm"/>
    <property type="evidence" value="ECO:0007669"/>
    <property type="project" value="UniProtKB-SubCell"/>
</dbReference>
<dbReference type="EMBL" id="JNBS01001028">
    <property type="protein sequence ID" value="OQS03045.1"/>
    <property type="molecule type" value="Genomic_DNA"/>
</dbReference>
<dbReference type="SUPFAM" id="SSF82771">
    <property type="entry name" value="GIY-YIG endonuclease"/>
    <property type="match status" value="1"/>
</dbReference>